<evidence type="ECO:0000256" key="1">
    <source>
        <dbReference type="ARBA" id="ARBA00004123"/>
    </source>
</evidence>
<dbReference type="AlphaFoldDB" id="A0A0A1TYH2"/>
<dbReference type="InterPro" id="IPR036236">
    <property type="entry name" value="Znf_C2H2_sf"/>
</dbReference>
<dbReference type="InterPro" id="IPR051061">
    <property type="entry name" value="Zinc_finger_trans_reg"/>
</dbReference>
<dbReference type="Pfam" id="PF00096">
    <property type="entry name" value="zf-C2H2"/>
    <property type="match status" value="2"/>
</dbReference>
<dbReference type="KEGG" id="eiv:EIN_162000"/>
<evidence type="ECO:0000313" key="11">
    <source>
        <dbReference type="Proteomes" id="UP000014680"/>
    </source>
</evidence>
<dbReference type="VEuPathDB" id="AmoebaDB:EIN_162000"/>
<evidence type="ECO:0000256" key="4">
    <source>
        <dbReference type="ARBA" id="ARBA00022833"/>
    </source>
</evidence>
<dbReference type="PANTHER" id="PTHR46179">
    <property type="entry name" value="ZINC FINGER PROTEIN"/>
    <property type="match status" value="1"/>
</dbReference>
<keyword evidence="5" id="KW-0805">Transcription regulation</keyword>
<dbReference type="PROSITE" id="PS00028">
    <property type="entry name" value="ZINC_FINGER_C2H2_1"/>
    <property type="match status" value="5"/>
</dbReference>
<evidence type="ECO:0000256" key="7">
    <source>
        <dbReference type="ARBA" id="ARBA00023242"/>
    </source>
</evidence>
<evidence type="ECO:0000256" key="8">
    <source>
        <dbReference type="PROSITE-ProRule" id="PRU00042"/>
    </source>
</evidence>
<dbReference type="Proteomes" id="UP000014680">
    <property type="component" value="Unassembled WGS sequence"/>
</dbReference>
<proteinExistence type="predicted"/>
<dbReference type="SMART" id="SM00355">
    <property type="entry name" value="ZnF_C2H2"/>
    <property type="match status" value="6"/>
</dbReference>
<dbReference type="InterPro" id="IPR013087">
    <property type="entry name" value="Znf_C2H2_type"/>
</dbReference>
<feature type="domain" description="C2H2-type" evidence="9">
    <location>
        <begin position="46"/>
        <end position="75"/>
    </location>
</feature>
<protein>
    <submittedName>
        <fullName evidence="10">Zinc finger protein, putative</fullName>
    </submittedName>
</protein>
<evidence type="ECO:0000256" key="2">
    <source>
        <dbReference type="ARBA" id="ARBA00022723"/>
    </source>
</evidence>
<reference evidence="10 11" key="1">
    <citation type="submission" date="2012-10" db="EMBL/GenBank/DDBJ databases">
        <authorList>
            <person name="Zafar N."/>
            <person name="Inman J."/>
            <person name="Hall N."/>
            <person name="Lorenzi H."/>
            <person name="Caler E."/>
        </authorList>
    </citation>
    <scope>NUCLEOTIDE SEQUENCE [LARGE SCALE GENOMIC DNA]</scope>
    <source>
        <strain evidence="10 11">IP1</strain>
    </source>
</reference>
<dbReference type="RefSeq" id="XP_004185912.1">
    <property type="nucleotide sequence ID" value="XM_004185864.1"/>
</dbReference>
<dbReference type="GeneID" id="14885563"/>
<evidence type="ECO:0000259" key="9">
    <source>
        <dbReference type="PROSITE" id="PS50157"/>
    </source>
</evidence>
<keyword evidence="3 8" id="KW-0863">Zinc-finger</keyword>
<organism evidence="10 11">
    <name type="scientific">Entamoeba invadens IP1</name>
    <dbReference type="NCBI Taxonomy" id="370355"/>
    <lineage>
        <taxon>Eukaryota</taxon>
        <taxon>Amoebozoa</taxon>
        <taxon>Evosea</taxon>
        <taxon>Archamoebae</taxon>
        <taxon>Mastigamoebida</taxon>
        <taxon>Entamoebidae</taxon>
        <taxon>Entamoeba</taxon>
    </lineage>
</organism>
<dbReference type="Gene3D" id="3.30.160.60">
    <property type="entry name" value="Classic Zinc Finger"/>
    <property type="match status" value="2"/>
</dbReference>
<dbReference type="SUPFAM" id="SSF57667">
    <property type="entry name" value="beta-beta-alpha zinc fingers"/>
    <property type="match status" value="2"/>
</dbReference>
<comment type="subcellular location">
    <subcellularLocation>
        <location evidence="1">Nucleus</location>
    </subcellularLocation>
</comment>
<dbReference type="GO" id="GO:0005634">
    <property type="term" value="C:nucleus"/>
    <property type="evidence" value="ECO:0007669"/>
    <property type="project" value="UniProtKB-SubCell"/>
</dbReference>
<name>A0A0A1TYH2_ENTIV</name>
<evidence type="ECO:0000256" key="3">
    <source>
        <dbReference type="ARBA" id="ARBA00022771"/>
    </source>
</evidence>
<keyword evidence="2" id="KW-0479">Metal-binding</keyword>
<dbReference type="OrthoDB" id="26517at2759"/>
<keyword evidence="4" id="KW-0862">Zinc</keyword>
<dbReference type="GO" id="GO:0006357">
    <property type="term" value="P:regulation of transcription by RNA polymerase II"/>
    <property type="evidence" value="ECO:0007669"/>
    <property type="project" value="TreeGrafter"/>
</dbReference>
<evidence type="ECO:0000313" key="10">
    <source>
        <dbReference type="EMBL" id="ELP86566.1"/>
    </source>
</evidence>
<evidence type="ECO:0000256" key="5">
    <source>
        <dbReference type="ARBA" id="ARBA00023015"/>
    </source>
</evidence>
<keyword evidence="7" id="KW-0539">Nucleus</keyword>
<dbReference type="FunFam" id="3.30.160.60:FF:000038">
    <property type="entry name" value="Zinc finger protein 624"/>
    <property type="match status" value="1"/>
</dbReference>
<keyword evidence="11" id="KW-1185">Reference proteome</keyword>
<dbReference type="OMA" id="KTRNFKQ"/>
<accession>A0A0A1TYH2</accession>
<keyword evidence="6" id="KW-0804">Transcription</keyword>
<feature type="domain" description="C2H2-type" evidence="9">
    <location>
        <begin position="76"/>
        <end position="106"/>
    </location>
</feature>
<dbReference type="GO" id="GO:0008270">
    <property type="term" value="F:zinc ion binding"/>
    <property type="evidence" value="ECO:0007669"/>
    <property type="project" value="UniProtKB-KW"/>
</dbReference>
<gene>
    <name evidence="10" type="ORF">EIN_162000</name>
</gene>
<feature type="domain" description="C2H2-type" evidence="9">
    <location>
        <begin position="18"/>
        <end position="45"/>
    </location>
</feature>
<dbReference type="EMBL" id="KB206960">
    <property type="protein sequence ID" value="ELP86566.1"/>
    <property type="molecule type" value="Genomic_DNA"/>
</dbReference>
<dbReference type="PANTHER" id="PTHR46179:SF13">
    <property type="entry name" value="C2H2-TYPE DOMAIN-CONTAINING PROTEIN"/>
    <property type="match status" value="1"/>
</dbReference>
<dbReference type="PROSITE" id="PS50157">
    <property type="entry name" value="ZINC_FINGER_C2H2_2"/>
    <property type="match status" value="3"/>
</dbReference>
<dbReference type="SMR" id="A0A0A1TYH2"/>
<evidence type="ECO:0000256" key="6">
    <source>
        <dbReference type="ARBA" id="ARBA00023163"/>
    </source>
</evidence>
<sequence length="226" mass="26320">MVRMSPIFRKHDPNSKKHECLECGKKFRTASEVRRHQSTHSGVKNYQCPIESCGRSFTTNSYLQIHLKSHKTAESFQCTKKGCSMKFFLKTDLIEHVKTCHKDVTSGWGKPAFCCPYDGCPMAFEYPSFLYKHCAAQHQKSEYMCGFDNCYCSFDRFELFLDHLKVVHKMSEEDYKEETVECELCGVPVLKRALQQHMRKAHSTKFVKADEDGNLVVDKDKQWFKV</sequence>